<dbReference type="InterPro" id="IPR010730">
    <property type="entry name" value="HET"/>
</dbReference>
<comment type="caution">
    <text evidence="2">The sequence shown here is derived from an EMBL/GenBank/DDBJ whole genome shotgun (WGS) entry which is preliminary data.</text>
</comment>
<dbReference type="PANTHER" id="PTHR24148">
    <property type="entry name" value="ANKYRIN REPEAT DOMAIN-CONTAINING PROTEIN 39 HOMOLOG-RELATED"/>
    <property type="match status" value="1"/>
</dbReference>
<gene>
    <name evidence="2" type="ORF">ColSpa_03049</name>
</gene>
<accession>A0AA37L6N9</accession>
<dbReference type="Pfam" id="PF26639">
    <property type="entry name" value="Het-6_barrel"/>
    <property type="match status" value="1"/>
</dbReference>
<evidence type="ECO:0000259" key="1">
    <source>
        <dbReference type="Pfam" id="PF06985"/>
    </source>
</evidence>
<dbReference type="RefSeq" id="XP_049125218.1">
    <property type="nucleotide sequence ID" value="XM_049269261.1"/>
</dbReference>
<dbReference type="GeneID" id="73323851"/>
<dbReference type="InterPro" id="IPR052895">
    <property type="entry name" value="HetReg/Transcr_Mod"/>
</dbReference>
<evidence type="ECO:0000313" key="3">
    <source>
        <dbReference type="Proteomes" id="UP001055115"/>
    </source>
</evidence>
<dbReference type="AlphaFoldDB" id="A0AA37L6N9"/>
<dbReference type="Proteomes" id="UP001055115">
    <property type="component" value="Unassembled WGS sequence"/>
</dbReference>
<feature type="domain" description="Heterokaryon incompatibility" evidence="1">
    <location>
        <begin position="57"/>
        <end position="200"/>
    </location>
</feature>
<sequence length="630" mass="72378">MNSPGKQPGIAYRALDHTNNDFRLLFLTPTAEHAAPSCDDIVIGELQHYCLKKAPPFVALSYCWGKAATQSNIEIDGMSQRCGFNGEVALRHLRRTEGVYVWIDQLCINQNDNAEKAHQVSMMRQIYSTATRVAVWLGLPDDDSDMVLRHIRDMCALIRKEKYLDVVRFHTDIAFLRRVSHAFRAFCKREYWSRVWIIQEFAVAREIDIICGHASIGYADLREFIVFLNKLNEYNPKIQEEGGSEVTKTPTEMLRGFKTSANSFLEAVLTRRRRYQTRHGVPPTNQAIPALEGFGNAKVKDSESLFAVLVTTLVLEIDYNHSEATDHRDRIFAVMQFADDVLEFEGLPNYTLSCEKVYRDVARRILMQGNIDLLSYCQFPRDKSLTTTWAPDWKMRIKRPNTGNPWHSKFDASKSSIHEQVVVAPDSETIQLRGVLVDVITEIGNVWNPSWIEELDCKAAPEYISEVRKLCEKSPMFAQKIKDADLKDVMRICIADRYQYREPERQKELLEAYAEAVSRMTNAVRNVTVELEMGIEMVDTIGWQQPWFMFVMKNLHSRRLFLSESGYVGLAPMHAQPGDKIVILLEGKTPYTVRETDAGHHELVGESYVHGVMFGEFMTDDVEVRDYTFR</sequence>
<evidence type="ECO:0000313" key="2">
    <source>
        <dbReference type="EMBL" id="GKT42868.1"/>
    </source>
</evidence>
<dbReference type="PANTHER" id="PTHR24148:SF73">
    <property type="entry name" value="HET DOMAIN PROTEIN (AFU_ORTHOLOGUE AFUA_8G01020)"/>
    <property type="match status" value="1"/>
</dbReference>
<organism evidence="2 3">
    <name type="scientific">Colletotrichum spaethianum</name>
    <dbReference type="NCBI Taxonomy" id="700344"/>
    <lineage>
        <taxon>Eukaryota</taxon>
        <taxon>Fungi</taxon>
        <taxon>Dikarya</taxon>
        <taxon>Ascomycota</taxon>
        <taxon>Pezizomycotina</taxon>
        <taxon>Sordariomycetes</taxon>
        <taxon>Hypocreomycetidae</taxon>
        <taxon>Glomerellales</taxon>
        <taxon>Glomerellaceae</taxon>
        <taxon>Colletotrichum</taxon>
        <taxon>Colletotrichum spaethianum species complex</taxon>
    </lineage>
</organism>
<name>A0AA37L6N9_9PEZI</name>
<keyword evidence="3" id="KW-1185">Reference proteome</keyword>
<protein>
    <submittedName>
        <fullName evidence="2">Heterokaryon incompatibility protein 6, OR allele</fullName>
    </submittedName>
</protein>
<dbReference type="Pfam" id="PF06985">
    <property type="entry name" value="HET"/>
    <property type="match status" value="1"/>
</dbReference>
<reference evidence="2 3" key="1">
    <citation type="submission" date="2022-03" db="EMBL/GenBank/DDBJ databases">
        <title>Genome data of Colletotrichum spp.</title>
        <authorList>
            <person name="Utami Y.D."/>
            <person name="Hiruma K."/>
        </authorList>
    </citation>
    <scope>NUCLEOTIDE SEQUENCE [LARGE SCALE GENOMIC DNA]</scope>
    <source>
        <strain evidence="2 3">MAFF 239500</strain>
    </source>
</reference>
<dbReference type="EMBL" id="BQXU01000006">
    <property type="protein sequence ID" value="GKT42868.1"/>
    <property type="molecule type" value="Genomic_DNA"/>
</dbReference>
<proteinExistence type="predicted"/>